<gene>
    <name evidence="1" type="ORF">NSPZN2_30282</name>
</gene>
<name>A0ABM8RHD8_9BACT</name>
<dbReference type="Proteomes" id="UP000675880">
    <property type="component" value="Unassembled WGS sequence"/>
</dbReference>
<proteinExistence type="predicted"/>
<dbReference type="EMBL" id="CAJNBJ010000016">
    <property type="protein sequence ID" value="CAE6753349.1"/>
    <property type="molecule type" value="Genomic_DNA"/>
</dbReference>
<evidence type="ECO:0000313" key="2">
    <source>
        <dbReference type="Proteomes" id="UP000675880"/>
    </source>
</evidence>
<sequence>MALGFIWGWATSHQMSLGAGPRPGLRLVQHAGHFLESSEVIKRMIKRKNGEPFAKSTCYRNTT</sequence>
<accession>A0ABM8RHD8</accession>
<evidence type="ECO:0000313" key="1">
    <source>
        <dbReference type="EMBL" id="CAE6753349.1"/>
    </source>
</evidence>
<reference evidence="1 2" key="1">
    <citation type="submission" date="2021-02" db="EMBL/GenBank/DDBJ databases">
        <authorList>
            <person name="Han P."/>
        </authorList>
    </citation>
    <scope>NUCLEOTIDE SEQUENCE [LARGE SCALE GENOMIC DNA]</scope>
    <source>
        <strain evidence="1">Candidatus Nitrospira sp. ZN2</strain>
    </source>
</reference>
<organism evidence="1 2">
    <name type="scientific">Nitrospira defluvii</name>
    <dbReference type="NCBI Taxonomy" id="330214"/>
    <lineage>
        <taxon>Bacteria</taxon>
        <taxon>Pseudomonadati</taxon>
        <taxon>Nitrospirota</taxon>
        <taxon>Nitrospiria</taxon>
        <taxon>Nitrospirales</taxon>
        <taxon>Nitrospiraceae</taxon>
        <taxon>Nitrospira</taxon>
    </lineage>
</organism>
<comment type="caution">
    <text evidence="1">The sequence shown here is derived from an EMBL/GenBank/DDBJ whole genome shotgun (WGS) entry which is preliminary data.</text>
</comment>
<keyword evidence="2" id="KW-1185">Reference proteome</keyword>
<protein>
    <submittedName>
        <fullName evidence="1">Uncharacterized protein</fullName>
    </submittedName>
</protein>